<organism evidence="2 3">
    <name type="scientific">Roseinatronobacter domitianus</name>
    <dbReference type="NCBI Taxonomy" id="2940293"/>
    <lineage>
        <taxon>Bacteria</taxon>
        <taxon>Pseudomonadati</taxon>
        <taxon>Pseudomonadota</taxon>
        <taxon>Alphaproteobacteria</taxon>
        <taxon>Rhodobacterales</taxon>
        <taxon>Paracoccaceae</taxon>
        <taxon>Roseinatronobacter</taxon>
    </lineage>
</organism>
<reference evidence="2 3" key="1">
    <citation type="submission" date="2022-05" db="EMBL/GenBank/DDBJ databases">
        <title>Seasonal and diel survey of microbial diversity of the Tyrrhenian coast.</title>
        <authorList>
            <person name="Gattoni G."/>
            <person name="Corral P."/>
        </authorList>
    </citation>
    <scope>NUCLEOTIDE SEQUENCE [LARGE SCALE GENOMIC DNA]</scope>
    <source>
        <strain evidence="2 3">V10</strain>
    </source>
</reference>
<gene>
    <name evidence="2" type="ORF">M3N55_15430</name>
</gene>
<proteinExistence type="predicted"/>
<evidence type="ECO:0000313" key="2">
    <source>
        <dbReference type="EMBL" id="MCL1630116.1"/>
    </source>
</evidence>
<comment type="caution">
    <text evidence="2">The sequence shown here is derived from an EMBL/GenBank/DDBJ whole genome shotgun (WGS) entry which is preliminary data.</text>
</comment>
<dbReference type="Gene3D" id="1.10.101.10">
    <property type="entry name" value="PGBD-like superfamily/PGBD"/>
    <property type="match status" value="1"/>
</dbReference>
<accession>A0ABT0M5H7</accession>
<dbReference type="InterPro" id="IPR002477">
    <property type="entry name" value="Peptidoglycan-bd-like"/>
</dbReference>
<dbReference type="Proteomes" id="UP001202550">
    <property type="component" value="Unassembled WGS sequence"/>
</dbReference>
<name>A0ABT0M5H7_9RHOB</name>
<dbReference type="InterPro" id="IPR036366">
    <property type="entry name" value="PGBDSf"/>
</dbReference>
<dbReference type="InterPro" id="IPR036365">
    <property type="entry name" value="PGBD-like_sf"/>
</dbReference>
<keyword evidence="3" id="KW-1185">Reference proteome</keyword>
<evidence type="ECO:0000259" key="1">
    <source>
        <dbReference type="Pfam" id="PF01471"/>
    </source>
</evidence>
<dbReference type="RefSeq" id="WP_249060747.1">
    <property type="nucleotide sequence ID" value="NZ_JALZWP010000024.1"/>
</dbReference>
<feature type="domain" description="Peptidoglycan binding-like" evidence="1">
    <location>
        <begin position="75"/>
        <end position="108"/>
    </location>
</feature>
<evidence type="ECO:0000313" key="3">
    <source>
        <dbReference type="Proteomes" id="UP001202550"/>
    </source>
</evidence>
<sequence length="248" mass="26866">MSKVAAATEDCIYREVPGSCELADELYAESVAAGICWEPETNPYYCNSSPTPEIDAGFPYDYSRVRQQFQQLPETERRELQTALAEAEHYSGAIDGLFGPGTSNAIIAALQSQGAEIIEVLDMATPDTIMSAFRRVLTVSSAEPQAPAPPPVAVTPSPPEGPEYPFVGNWRCVEHSDESEMPVRLSAESISLPEMGLTVDYSEVNSIGGRDTAFHVRLRDGQEAALVEVQKAGMVMISPLGIYSCDKI</sequence>
<dbReference type="EMBL" id="JALZWP010000024">
    <property type="protein sequence ID" value="MCL1630116.1"/>
    <property type="molecule type" value="Genomic_DNA"/>
</dbReference>
<protein>
    <submittedName>
        <fullName evidence="2">Peptidoglycan-binding protein</fullName>
    </submittedName>
</protein>
<dbReference type="Pfam" id="PF01471">
    <property type="entry name" value="PG_binding_1"/>
    <property type="match status" value="1"/>
</dbReference>
<dbReference type="SUPFAM" id="SSF47090">
    <property type="entry name" value="PGBD-like"/>
    <property type="match status" value="1"/>
</dbReference>